<dbReference type="RefSeq" id="WP_097176727.1">
    <property type="nucleotide sequence ID" value="NZ_OBML01000020.1"/>
</dbReference>
<sequence>MPLSKERQTSMRLPDRESHPVAAGVKIQAGALVVLDAGLAKPGFEATGLVSLGRAERSVDNTAGAAGERRVEVLRKRTFLYSNLEADPVVRADVGKPCFVVDDETVAKTDGTGTRSPAGRVADVDPSGVWVEF</sequence>
<accession>A0A285TU55</accession>
<evidence type="ECO:0000313" key="1">
    <source>
        <dbReference type="EMBL" id="SOC27653.1"/>
    </source>
</evidence>
<keyword evidence="2" id="KW-1185">Reference proteome</keyword>
<gene>
    <name evidence="1" type="ORF">SAMN05421512_12012</name>
</gene>
<protein>
    <submittedName>
        <fullName evidence="1">Uncharacterized protein</fullName>
    </submittedName>
</protein>
<dbReference type="EMBL" id="OBML01000020">
    <property type="protein sequence ID" value="SOC27653.1"/>
    <property type="molecule type" value="Genomic_DNA"/>
</dbReference>
<evidence type="ECO:0000313" key="2">
    <source>
        <dbReference type="Proteomes" id="UP000219331"/>
    </source>
</evidence>
<name>A0A285TU55_9HYPH</name>
<organism evidence="1 2">
    <name type="scientific">Stappia indica</name>
    <dbReference type="NCBI Taxonomy" id="538381"/>
    <lineage>
        <taxon>Bacteria</taxon>
        <taxon>Pseudomonadati</taxon>
        <taxon>Pseudomonadota</taxon>
        <taxon>Alphaproteobacteria</taxon>
        <taxon>Hyphomicrobiales</taxon>
        <taxon>Stappiaceae</taxon>
        <taxon>Stappia</taxon>
    </lineage>
</organism>
<proteinExistence type="predicted"/>
<dbReference type="OrthoDB" id="2059848at2"/>
<reference evidence="1 2" key="1">
    <citation type="submission" date="2017-08" db="EMBL/GenBank/DDBJ databases">
        <authorList>
            <person name="de Groot N.N."/>
        </authorList>
    </citation>
    <scope>NUCLEOTIDE SEQUENCE [LARGE SCALE GENOMIC DNA]</scope>
    <source>
        <strain evidence="1 2">USBA 352</strain>
    </source>
</reference>
<dbReference type="Proteomes" id="UP000219331">
    <property type="component" value="Unassembled WGS sequence"/>
</dbReference>
<dbReference type="AlphaFoldDB" id="A0A285TU55"/>